<dbReference type="Proteomes" id="UP000030341">
    <property type="component" value="Chromosome 2"/>
</dbReference>
<keyword evidence="2" id="KW-1185">Reference proteome</keyword>
<dbReference type="Gene3D" id="3.30.1360.120">
    <property type="entry name" value="Probable tRNA modification gtpase trme, domain 1"/>
    <property type="match status" value="1"/>
</dbReference>
<protein>
    <recommendedName>
        <fullName evidence="3">Aminomethyltransferase folate-binding domain-containing protein</fullName>
    </recommendedName>
</protein>
<dbReference type="eggNOG" id="COG0404">
    <property type="taxonomic scope" value="Bacteria"/>
</dbReference>
<dbReference type="OrthoDB" id="6308140at2"/>
<proteinExistence type="predicted"/>
<dbReference type="KEGG" id="pseo:OM33_20980"/>
<organism evidence="1 2">
    <name type="scientific">Pseudoalteromonas piratica</name>
    <dbReference type="NCBI Taxonomy" id="1348114"/>
    <lineage>
        <taxon>Bacteria</taxon>
        <taxon>Pseudomonadati</taxon>
        <taxon>Pseudomonadota</taxon>
        <taxon>Gammaproteobacteria</taxon>
        <taxon>Alteromonadales</taxon>
        <taxon>Pseudoalteromonadaceae</taxon>
        <taxon>Pseudoalteromonas</taxon>
    </lineage>
</organism>
<dbReference type="HOGENOM" id="CLU_1371189_0_0_6"/>
<name>A0A0A7ELE4_9GAMM</name>
<gene>
    <name evidence="1" type="ORF">OM33_20980</name>
</gene>
<dbReference type="STRING" id="1348114.OM33_20980"/>
<dbReference type="RefSeq" id="WP_040136535.1">
    <property type="nucleotide sequence ID" value="NZ_CP009889.1"/>
</dbReference>
<dbReference type="InterPro" id="IPR027266">
    <property type="entry name" value="TrmE/GcvT-like"/>
</dbReference>
<dbReference type="SUPFAM" id="SSF103025">
    <property type="entry name" value="Folate-binding domain"/>
    <property type="match status" value="1"/>
</dbReference>
<sequence length="198" mass="21832">MTIQVPHLFGSHQNAYTGANEFAQMNDRTIIDVTGSAALPYLQTLISSDVRHLTVPGMGLRCTAKVNGNEIALELYYFTELAFRIFVDNDIAPALVAALSEGEESHDIDVITRNDLRILALRGDNAFKSLLSEFSLTAGIILTGEQQRYARQAGNVFLTATHLESHKGFELVAKSDELAKWQSRFNALGFSEQAELLV</sequence>
<evidence type="ECO:0008006" key="3">
    <source>
        <dbReference type="Google" id="ProtNLM"/>
    </source>
</evidence>
<reference evidence="1 2" key="1">
    <citation type="submission" date="2014-11" db="EMBL/GenBank/DDBJ databases">
        <title>Complete Genome Sequence of Pseudoalteromonas sp. Strain OCN003 Isolated from Kaneohe Bay, Oahu, Hawaii.</title>
        <authorList>
            <person name="Beurmann S."/>
            <person name="Videau P."/>
            <person name="Ushijima B."/>
            <person name="Smith A.M."/>
            <person name="Aeby G.S."/>
            <person name="Callahan S.M."/>
            <person name="Belcaid M."/>
        </authorList>
    </citation>
    <scope>NUCLEOTIDE SEQUENCE [LARGE SCALE GENOMIC DNA]</scope>
    <source>
        <strain evidence="1 2">OCN003</strain>
    </source>
</reference>
<dbReference type="AlphaFoldDB" id="A0A0A7ELE4"/>
<accession>A0A0A7ELE4</accession>
<evidence type="ECO:0000313" key="2">
    <source>
        <dbReference type="Proteomes" id="UP000030341"/>
    </source>
</evidence>
<dbReference type="EMBL" id="CP009889">
    <property type="protein sequence ID" value="AIY67495.1"/>
    <property type="molecule type" value="Genomic_DNA"/>
</dbReference>
<evidence type="ECO:0000313" key="1">
    <source>
        <dbReference type="EMBL" id="AIY67495.1"/>
    </source>
</evidence>